<keyword evidence="1" id="KW-0812">Transmembrane</keyword>
<reference evidence="3 4" key="2">
    <citation type="submission" date="2014-03" db="EMBL/GenBank/DDBJ databases">
        <title>Draft Genome Sequences of Four Burkholderia Strains.</title>
        <authorList>
            <person name="Liu X.Y."/>
            <person name="Li C.X."/>
            <person name="Xu J.H."/>
        </authorList>
    </citation>
    <scope>NUCLEOTIDE SEQUENCE [LARGE SCALE GENOMIC DNA]</scope>
    <source>
        <strain evidence="3 4">R27</strain>
    </source>
</reference>
<dbReference type="OrthoDB" id="9114133at2"/>
<evidence type="ECO:0000313" key="5">
    <source>
        <dbReference type="Proteomes" id="UP000597138"/>
    </source>
</evidence>
<evidence type="ECO:0000256" key="1">
    <source>
        <dbReference type="SAM" id="Phobius"/>
    </source>
</evidence>
<feature type="transmembrane region" description="Helical" evidence="1">
    <location>
        <begin position="15"/>
        <end position="44"/>
    </location>
</feature>
<sequence>MPKQLVLKAMKSPGWLVAVCFALWLAAHSFFAFLFVSATVAVWIKRSIKAALKEEKAEDSKAPAHAVVASAPADANVTPIKRQYAKSAVVVPLKTGTDD</sequence>
<dbReference type="eggNOG" id="ENOG50317II">
    <property type="taxonomic scope" value="Bacteria"/>
</dbReference>
<dbReference type="Proteomes" id="UP000027439">
    <property type="component" value="Unassembled WGS sequence"/>
</dbReference>
<evidence type="ECO:0000313" key="4">
    <source>
        <dbReference type="Proteomes" id="UP000027439"/>
    </source>
</evidence>
<dbReference type="EMBL" id="BMEG01000014">
    <property type="protein sequence ID" value="GGD94101.1"/>
    <property type="molecule type" value="Genomic_DNA"/>
</dbReference>
<dbReference type="AlphaFoldDB" id="A0A069NLG6"/>
<evidence type="ECO:0000313" key="3">
    <source>
        <dbReference type="EMBL" id="KDR29323.1"/>
    </source>
</evidence>
<dbReference type="EMBL" id="JFHE01000031">
    <property type="protein sequence ID" value="KDR29323.1"/>
    <property type="molecule type" value="Genomic_DNA"/>
</dbReference>
<gene>
    <name evidence="3" type="ORF">BG57_18155</name>
    <name evidence="2" type="ORF">GCM10010985_55920</name>
</gene>
<keyword evidence="5" id="KW-1185">Reference proteome</keyword>
<proteinExistence type="predicted"/>
<reference evidence="2" key="1">
    <citation type="journal article" date="2014" name="Int. J. Syst. Evol. Microbiol.">
        <title>Complete genome of a new Firmicutes species belonging to the dominant human colonic microbiota ('Ruminococcus bicirculans') reveals two chromosomes and a selective capacity to utilize plant glucans.</title>
        <authorList>
            <consortium name="NISC Comparative Sequencing Program"/>
            <person name="Wegmann U."/>
            <person name="Louis P."/>
            <person name="Goesmann A."/>
            <person name="Henrissat B."/>
            <person name="Duncan S.H."/>
            <person name="Flint H.J."/>
        </authorList>
    </citation>
    <scope>NUCLEOTIDE SEQUENCE</scope>
    <source>
        <strain evidence="2">CGMCC 1.11013</strain>
    </source>
</reference>
<keyword evidence="1" id="KW-0472">Membrane</keyword>
<dbReference type="RefSeq" id="WP_035968644.1">
    <property type="nucleotide sequence ID" value="NZ_BMEG01000014.1"/>
</dbReference>
<dbReference type="Proteomes" id="UP000597138">
    <property type="component" value="Unassembled WGS sequence"/>
</dbReference>
<reference evidence="5" key="3">
    <citation type="journal article" date="2019" name="Int. J. Syst. Evol. Microbiol.">
        <title>The Global Catalogue of Microorganisms (GCM) 10K type strain sequencing project: providing services to taxonomists for standard genome sequencing and annotation.</title>
        <authorList>
            <consortium name="The Broad Institute Genomics Platform"/>
            <consortium name="The Broad Institute Genome Sequencing Center for Infectious Disease"/>
            <person name="Wu L."/>
            <person name="Ma J."/>
        </authorList>
    </citation>
    <scope>NUCLEOTIDE SEQUENCE [LARGE SCALE GENOMIC DNA]</scope>
    <source>
        <strain evidence="5">CGMCC 1.11013</strain>
    </source>
</reference>
<organism evidence="3 4">
    <name type="scientific">Caballeronia grimmiae</name>
    <dbReference type="NCBI Taxonomy" id="1071679"/>
    <lineage>
        <taxon>Bacteria</taxon>
        <taxon>Pseudomonadati</taxon>
        <taxon>Pseudomonadota</taxon>
        <taxon>Betaproteobacteria</taxon>
        <taxon>Burkholderiales</taxon>
        <taxon>Burkholderiaceae</taxon>
        <taxon>Caballeronia</taxon>
    </lineage>
</organism>
<name>A0A069NLG6_9BURK</name>
<keyword evidence="1" id="KW-1133">Transmembrane helix</keyword>
<accession>A0A069NLG6</accession>
<protein>
    <submittedName>
        <fullName evidence="3">Uncharacterized protein</fullName>
    </submittedName>
</protein>
<evidence type="ECO:0000313" key="2">
    <source>
        <dbReference type="EMBL" id="GGD94101.1"/>
    </source>
</evidence>
<reference evidence="2" key="4">
    <citation type="submission" date="2024-05" db="EMBL/GenBank/DDBJ databases">
        <authorList>
            <person name="Sun Q."/>
            <person name="Zhou Y."/>
        </authorList>
    </citation>
    <scope>NUCLEOTIDE SEQUENCE</scope>
    <source>
        <strain evidence="2">CGMCC 1.11013</strain>
    </source>
</reference>
<comment type="caution">
    <text evidence="3">The sequence shown here is derived from an EMBL/GenBank/DDBJ whole genome shotgun (WGS) entry which is preliminary data.</text>
</comment>
<dbReference type="STRING" id="1071679.BG57_18155"/>